<reference evidence="1" key="1">
    <citation type="submission" date="2023-04" db="EMBL/GenBank/DDBJ databases">
        <title>A chromosome-level genome assembly of the parasitoid wasp Eretmocerus hayati.</title>
        <authorList>
            <person name="Zhong Y."/>
            <person name="Liu S."/>
            <person name="Liu Y."/>
        </authorList>
    </citation>
    <scope>NUCLEOTIDE SEQUENCE</scope>
    <source>
        <strain evidence="1">ZJU_SS_LIU_2023</strain>
    </source>
</reference>
<accession>A0ACC2N4Q8</accession>
<keyword evidence="2" id="KW-1185">Reference proteome</keyword>
<name>A0ACC2N4Q8_9HYME</name>
<organism evidence="1 2">
    <name type="scientific">Eretmocerus hayati</name>
    <dbReference type="NCBI Taxonomy" id="131215"/>
    <lineage>
        <taxon>Eukaryota</taxon>
        <taxon>Metazoa</taxon>
        <taxon>Ecdysozoa</taxon>
        <taxon>Arthropoda</taxon>
        <taxon>Hexapoda</taxon>
        <taxon>Insecta</taxon>
        <taxon>Pterygota</taxon>
        <taxon>Neoptera</taxon>
        <taxon>Endopterygota</taxon>
        <taxon>Hymenoptera</taxon>
        <taxon>Apocrita</taxon>
        <taxon>Proctotrupomorpha</taxon>
        <taxon>Chalcidoidea</taxon>
        <taxon>Aphelinidae</taxon>
        <taxon>Aphelininae</taxon>
        <taxon>Eretmocerus</taxon>
    </lineage>
</organism>
<comment type="caution">
    <text evidence="1">The sequence shown here is derived from an EMBL/GenBank/DDBJ whole genome shotgun (WGS) entry which is preliminary data.</text>
</comment>
<gene>
    <name evidence="1" type="ORF">QAD02_007543</name>
</gene>
<evidence type="ECO:0000313" key="2">
    <source>
        <dbReference type="Proteomes" id="UP001239111"/>
    </source>
</evidence>
<proteinExistence type="predicted"/>
<dbReference type="EMBL" id="CM056744">
    <property type="protein sequence ID" value="KAJ8665881.1"/>
    <property type="molecule type" value="Genomic_DNA"/>
</dbReference>
<sequence>MYPLLNSPRGEGVSTRSGSSQSTPNKPPQIPQPFLKASSSKRPLDSVNPSDVNKNSSTTKVKKIDSQTKKNASNSKSKTNLSPGPSQSSLPDMSDDDFSMSIDDPPQTSNQKNTPDSPNDDDNRSVTSDASSTLTLSNPTDIFPKNKIQFSHFIDSKHSSPFIIHIQHIERKKLDASYVGSILIQKYHNDISDIYNVSHNKVSIESKDILTANKILDDEIFHSKGLRAFIPFHLFSSNAIIRRVPLNISMQELVNLSSTPNNSSILQARRINRRIQDSAGSKFEPSTTVHLLFDSKTSPKFIRLNLVKFNTEEYKARPKQCFKCWRFGHLRNWCNSKLERCSHCAGIGHSMIVHCPHANAPPCCPNCKQNHEATDPMCPVKRQQLLIHDLAYEEDISLDQARNIISERCKLNSLSDFPPLRKPTKSVSFGEVVNTNYIAPTDPSSVSSLATFPISNDNISPNDLAIPILLNINKMISSSLAALNFNDSCNVPSPIPNIPQSPLPISYSPSIVDSDSIERSQSTTNPSNPT</sequence>
<evidence type="ECO:0000313" key="1">
    <source>
        <dbReference type="EMBL" id="KAJ8665881.1"/>
    </source>
</evidence>
<protein>
    <submittedName>
        <fullName evidence="1">Uncharacterized protein</fullName>
    </submittedName>
</protein>
<dbReference type="Proteomes" id="UP001239111">
    <property type="component" value="Chromosome 4"/>
</dbReference>